<evidence type="ECO:0000256" key="3">
    <source>
        <dbReference type="ARBA" id="ARBA00022723"/>
    </source>
</evidence>
<dbReference type="Proteomes" id="UP001281761">
    <property type="component" value="Unassembled WGS sequence"/>
</dbReference>
<feature type="coiled-coil region" evidence="9">
    <location>
        <begin position="608"/>
        <end position="642"/>
    </location>
</feature>
<dbReference type="SMART" id="SM00156">
    <property type="entry name" value="PP2Ac"/>
    <property type="match status" value="1"/>
</dbReference>
<organism evidence="12 13">
    <name type="scientific">Blattamonas nauphoetae</name>
    <dbReference type="NCBI Taxonomy" id="2049346"/>
    <lineage>
        <taxon>Eukaryota</taxon>
        <taxon>Metamonada</taxon>
        <taxon>Preaxostyla</taxon>
        <taxon>Oxymonadida</taxon>
        <taxon>Blattamonas</taxon>
    </lineage>
</organism>
<comment type="catalytic activity">
    <reaction evidence="7">
        <text>O-phospho-L-seryl-[protein] + H2O = L-seryl-[protein] + phosphate</text>
        <dbReference type="Rhea" id="RHEA:20629"/>
        <dbReference type="Rhea" id="RHEA-COMP:9863"/>
        <dbReference type="Rhea" id="RHEA-COMP:11604"/>
        <dbReference type="ChEBI" id="CHEBI:15377"/>
        <dbReference type="ChEBI" id="CHEBI:29999"/>
        <dbReference type="ChEBI" id="CHEBI:43474"/>
        <dbReference type="ChEBI" id="CHEBI:83421"/>
        <dbReference type="EC" id="3.1.3.16"/>
    </reaction>
</comment>
<gene>
    <name evidence="12" type="ORF">BLNAU_16016</name>
</gene>
<evidence type="ECO:0000256" key="10">
    <source>
        <dbReference type="SAM" id="MobiDB-lite"/>
    </source>
</evidence>
<evidence type="ECO:0000256" key="8">
    <source>
        <dbReference type="ARBA" id="ARBA00048336"/>
    </source>
</evidence>
<evidence type="ECO:0000313" key="12">
    <source>
        <dbReference type="EMBL" id="KAK2949016.1"/>
    </source>
</evidence>
<accession>A0ABQ9XFD8</accession>
<comment type="caution">
    <text evidence="12">The sequence shown here is derived from an EMBL/GenBank/DDBJ whole genome shotgun (WGS) entry which is preliminary data.</text>
</comment>
<dbReference type="InterPro" id="IPR000595">
    <property type="entry name" value="cNMP-bd_dom"/>
</dbReference>
<proteinExistence type="predicted"/>
<dbReference type="PANTHER" id="PTHR11668:SF300">
    <property type="entry name" value="SERINE_THREONINE-PROTEIN PHOSPHATASE"/>
    <property type="match status" value="1"/>
</dbReference>
<protein>
    <recommendedName>
        <fullName evidence="2">protein-serine/threonine phosphatase</fullName>
        <ecNumber evidence="2">3.1.3.16</ecNumber>
    </recommendedName>
</protein>
<keyword evidence="6" id="KW-0464">Manganese</keyword>
<evidence type="ECO:0000256" key="2">
    <source>
        <dbReference type="ARBA" id="ARBA00013081"/>
    </source>
</evidence>
<feature type="domain" description="Cyclic nucleotide-binding" evidence="11">
    <location>
        <begin position="387"/>
        <end position="413"/>
    </location>
</feature>
<keyword evidence="9" id="KW-0175">Coiled coil</keyword>
<dbReference type="InterPro" id="IPR006186">
    <property type="entry name" value="Ser/Thr-sp_prot-phosphatase"/>
</dbReference>
<keyword evidence="5" id="KW-0904">Protein phosphatase</keyword>
<dbReference type="PRINTS" id="PR00114">
    <property type="entry name" value="STPHPHTASE"/>
</dbReference>
<dbReference type="Pfam" id="PF00149">
    <property type="entry name" value="Metallophos"/>
    <property type="match status" value="1"/>
</dbReference>
<comment type="cofactor">
    <cofactor evidence="1">
        <name>Mn(2+)</name>
        <dbReference type="ChEBI" id="CHEBI:29035"/>
    </cofactor>
</comment>
<keyword evidence="3" id="KW-0479">Metal-binding</keyword>
<dbReference type="SUPFAM" id="SSF56300">
    <property type="entry name" value="Metallo-dependent phosphatases"/>
    <property type="match status" value="1"/>
</dbReference>
<keyword evidence="13" id="KW-1185">Reference proteome</keyword>
<name>A0ABQ9XFD8_9EUKA</name>
<evidence type="ECO:0000256" key="9">
    <source>
        <dbReference type="SAM" id="Coils"/>
    </source>
</evidence>
<evidence type="ECO:0000256" key="5">
    <source>
        <dbReference type="ARBA" id="ARBA00022912"/>
    </source>
</evidence>
<dbReference type="EMBL" id="JARBJD010000164">
    <property type="protein sequence ID" value="KAK2949016.1"/>
    <property type="molecule type" value="Genomic_DNA"/>
</dbReference>
<evidence type="ECO:0000256" key="4">
    <source>
        <dbReference type="ARBA" id="ARBA00022801"/>
    </source>
</evidence>
<evidence type="ECO:0000259" key="11">
    <source>
        <dbReference type="PROSITE" id="PS50042"/>
    </source>
</evidence>
<feature type="region of interest" description="Disordered" evidence="10">
    <location>
        <begin position="695"/>
        <end position="740"/>
    </location>
</feature>
<dbReference type="EC" id="3.1.3.16" evidence="2"/>
<dbReference type="Gene3D" id="3.60.21.10">
    <property type="match status" value="1"/>
</dbReference>
<dbReference type="InterPro" id="IPR029052">
    <property type="entry name" value="Metallo-depent_PP-like"/>
</dbReference>
<evidence type="ECO:0000256" key="7">
    <source>
        <dbReference type="ARBA" id="ARBA00047761"/>
    </source>
</evidence>
<dbReference type="InterPro" id="IPR050341">
    <property type="entry name" value="PP1_catalytic_subunit"/>
</dbReference>
<reference evidence="12 13" key="1">
    <citation type="journal article" date="2022" name="bioRxiv">
        <title>Genomics of Preaxostyla Flagellates Illuminates Evolutionary Transitions and the Path Towards Mitochondrial Loss.</title>
        <authorList>
            <person name="Novak L.V.F."/>
            <person name="Treitli S.C."/>
            <person name="Pyrih J."/>
            <person name="Halakuc P."/>
            <person name="Pipaliya S.V."/>
            <person name="Vacek V."/>
            <person name="Brzon O."/>
            <person name="Soukal P."/>
            <person name="Eme L."/>
            <person name="Dacks J.B."/>
            <person name="Karnkowska A."/>
            <person name="Elias M."/>
            <person name="Hampl V."/>
        </authorList>
    </citation>
    <scope>NUCLEOTIDE SEQUENCE [LARGE SCALE GENOMIC DNA]</scope>
    <source>
        <strain evidence="12">NAU3</strain>
        <tissue evidence="12">Gut</tissue>
    </source>
</reference>
<dbReference type="CDD" id="cd00144">
    <property type="entry name" value="MPP_PPP_family"/>
    <property type="match status" value="1"/>
</dbReference>
<evidence type="ECO:0000256" key="1">
    <source>
        <dbReference type="ARBA" id="ARBA00001936"/>
    </source>
</evidence>
<sequence>MWRHFNDTPIPSLFKQTDLFGNSTSIDMPALCPSAPSPNSSTTTLVKNIRDDLASSKGVASHIDLLHVRDYSQSFPFLPLRLFHLLPKPDEPPLSEFRDKPIDPSASLPLQRGLGDPMERFCPTHTLKLDAQSFSTYSSSFNPPPMTLQKPFTPLRASEYCDTIHPRTGLRYSLPIGHPSFPFYSPFAVHSALPVPYSSPLEPVIDSISGNRCLITHAQEKIPDFEGRLMGSVTSCDNLNPDSLCSDLLSQHPAYSYPLLLFLVPAQLHLYPVHTPETPADEIVLNGMVQQDPTFSLPRSQAVDGAELFNSVAGVLTQGRRILSQSVFSATEDWHYVLDKLNSIIRPTIEKVQVDFNPYNPADPHRPIVTMDRMNGSGVDVRAFVTGRTFGELALLNRRPTVADVLLRSSSRIVKQIKGHPEVEALTLKADLKAQLILRLPPPRDQKLKYLQLLRVAAHLNHVAPVSGQNFTRLTAASLLPQFSSHFDIPLHSQDKPRFKDFIERFIDFIVRVLLVEVKTLAELANAGKNGDIVVRLSNATQPVNEPTLVTAAPQSDAIADFAQTMILSKPKSVEGFIRPVDQIPVPSSAWEGTEAQVDESLISSDVLNIVDRDAAARKQELEKKEEEIERKREAEKDKIIRPEPELIEDGPMMELPAIQNMPPSMSGMMVDRSQPSQHDVITSLDSASITPALQTQQTAAPKPAVRRKKRPPVVPTSGEELTQLDNESGLSIVPSERGAEKRESEGILLQIVRNPSLVENDEVVELEAGNVYGSEQTDESPYGEVMERQENDTIKLNRTTRSVFQTKVVSSTATSIPLDWLASKSQLNLQTLHLPKVSYLQLFQPVLLDLITLLEEEGDALSKQHNLFPVSQITDEKISDLNDHAIAGRFVFAELKPRSRLFAPAISETHFNSLDRIIKKLINTYPVLNVLTLHELYVLWLRHNEEIASDTNNQIWEENRLRITQSLHTWIRHCLIKLDNENKDKYSVWISPTLQSSSLEVEFTENKEEWAHVSKQTMRDYFVVDVAAHLYTLLPFDITPADIDGFIEEEEERTLAEPGSFLQFKEKGDNFRMKLVILQMLAEYETRLPLFGMHLPTKFQTEHYPAQNPPVLSPITANHNPCLLWDLGNVMASMRNQEEVHAAREQLIRRLKRTMNLLQLADFQPIFSSSDGSERASVSSLLVQTPTNPFTDNLFTPDIFRWCVARKAVWQNNTIMERHQPRHAPLVPCHSHCLPVAKIVASGFPIYATFHHHNRYVPSLTHNRDCQALDLPVEPRPLILDGRQQVLTQTYFLCSSPTALSRGFSTIFDPRRFVSFPSHIHGGAKWILNFGRVRSEDYTFIDLPDSPEAVQAMTPERLHAIRMHMQALCNGHNLDDMHNVRGLHYKYGHVVITSHDHHLFGSTMTFFTINSFYNFVLLAQKHLGFYYAGQQPRPGTTDGVYRGVEEVTLECGDVTQVHQPSDVVGQESVRGLFVVGDIHGNLNAALCSCDVIDVIVRQPPGQAAIVFCGDFIDRGSYSFEVLTLLLIYRMRFPQHVFILHGNHESSYLTRETDGESWNKYFHEKFSNPGVRDHPFTQLLRDLFKAMPSALLCTLRHTSLQNTGPVIEERRVLCVHGGLSSVFPIPNLQQVIDHPPIMDDSENTPIETTREMYDSDDSHAHGYYNFFQQWSERTQHFNFHRAASYGDPYGADEPWEGRNRFSPITTRAFMAANRIDLIMRGHESPAHAEGTVESHDGAVITSFGAFDYDLSEFPAYSGPIPAELGQHLDPRSFLLDNQCRVESTNGAMQWLCLQSITSNTVDPVLLVQNARSQAALIAHSRKRAQKFADELKTHALAEQISNPTSGFTFTTDQTLARAATLPKIVAALDEKQLESEATLTSAIVFTMKTIHLDSLAKILDSAPK</sequence>
<keyword evidence="4" id="KW-0378">Hydrolase</keyword>
<dbReference type="PANTHER" id="PTHR11668">
    <property type="entry name" value="SERINE/THREONINE PROTEIN PHOSPHATASE"/>
    <property type="match status" value="1"/>
</dbReference>
<comment type="catalytic activity">
    <reaction evidence="8">
        <text>O-phospho-L-threonyl-[protein] + H2O = L-threonyl-[protein] + phosphate</text>
        <dbReference type="Rhea" id="RHEA:47004"/>
        <dbReference type="Rhea" id="RHEA-COMP:11060"/>
        <dbReference type="Rhea" id="RHEA-COMP:11605"/>
        <dbReference type="ChEBI" id="CHEBI:15377"/>
        <dbReference type="ChEBI" id="CHEBI:30013"/>
        <dbReference type="ChEBI" id="CHEBI:43474"/>
        <dbReference type="ChEBI" id="CHEBI:61977"/>
        <dbReference type="EC" id="3.1.3.16"/>
    </reaction>
</comment>
<evidence type="ECO:0000256" key="6">
    <source>
        <dbReference type="ARBA" id="ARBA00023211"/>
    </source>
</evidence>
<dbReference type="PROSITE" id="PS50042">
    <property type="entry name" value="CNMP_BINDING_3"/>
    <property type="match status" value="1"/>
</dbReference>
<feature type="compositionally biased region" description="Polar residues" evidence="10">
    <location>
        <begin position="720"/>
        <end position="730"/>
    </location>
</feature>
<evidence type="ECO:0000313" key="13">
    <source>
        <dbReference type="Proteomes" id="UP001281761"/>
    </source>
</evidence>
<dbReference type="InterPro" id="IPR004843">
    <property type="entry name" value="Calcineurin-like_PHP"/>
</dbReference>